<dbReference type="EMBL" id="JAIUJR010000001">
    <property type="protein sequence ID" value="MCA0131252.1"/>
    <property type="molecule type" value="Genomic_DNA"/>
</dbReference>
<evidence type="ECO:0000259" key="2">
    <source>
        <dbReference type="PROSITE" id="PS51371"/>
    </source>
</evidence>
<dbReference type="SUPFAM" id="SSF55931">
    <property type="entry name" value="Glutamine synthetase/guanido kinase"/>
    <property type="match status" value="1"/>
</dbReference>
<dbReference type="PANTHER" id="PTHR36510">
    <property type="entry name" value="GLUTAMATE--CYSTEINE LIGASE 2-RELATED"/>
    <property type="match status" value="1"/>
</dbReference>
<accession>A0ABS7XML9</accession>
<feature type="domain" description="CBS" evidence="2">
    <location>
        <begin position="507"/>
        <end position="565"/>
    </location>
</feature>
<dbReference type="SUPFAM" id="SSF54631">
    <property type="entry name" value="CBS-domain pair"/>
    <property type="match status" value="1"/>
</dbReference>
<evidence type="ECO:0000313" key="4">
    <source>
        <dbReference type="Proteomes" id="UP001198901"/>
    </source>
</evidence>
<dbReference type="Gene3D" id="3.10.580.10">
    <property type="entry name" value="CBS-domain"/>
    <property type="match status" value="1"/>
</dbReference>
<dbReference type="Pfam" id="PF00571">
    <property type="entry name" value="CBS"/>
    <property type="match status" value="2"/>
</dbReference>
<dbReference type="InterPro" id="IPR050141">
    <property type="entry name" value="GCL_type2/YbdK_subfam"/>
</dbReference>
<protein>
    <submittedName>
        <fullName evidence="3">CBS domain-containing protein</fullName>
    </submittedName>
</protein>
<organism evidence="3 4">
    <name type="scientific">Winogradskyella alexanderae</name>
    <dbReference type="NCBI Taxonomy" id="2877123"/>
    <lineage>
        <taxon>Bacteria</taxon>
        <taxon>Pseudomonadati</taxon>
        <taxon>Bacteroidota</taxon>
        <taxon>Flavobacteriia</taxon>
        <taxon>Flavobacteriales</taxon>
        <taxon>Flavobacteriaceae</taxon>
        <taxon>Winogradskyella</taxon>
    </lineage>
</organism>
<name>A0ABS7XML9_9FLAO</name>
<dbReference type="PROSITE" id="PS51371">
    <property type="entry name" value="CBS"/>
    <property type="match status" value="2"/>
</dbReference>
<sequence length="614" mass="70998">MGHLDVKQLKSPKDKALYIHHLVKDLEVLDMMLKKGIIEEGPIRIGAEQEFCLVTKDYFPNNNSIEVLDEIGDEHFTTEIGKYNLEINSNPLKLEGDCFSQLHNRLKELLEKAVEGAKKKNSKIILTGILPTLRLKHISKKYMTDKPRYHILNEALKDSRRENFNIHIKGIDELNLRHNCVMLEACNTSFQTHLQISPTEFVDKYNWAQAIAGPVLASCTNSPLLFGRELWAETRIALFTQSIDTRANSFIHHEKQSRVSFGEDWERGSVTDIFRDHISRFRSLLTSDEHDDSFEVYKNGEIPKLRALQLHNGTVYKWNRVCYGVGGGKPHLRIECRYIPSGPTLTDEIANMMFWVGLIKGQPEHFKSVHNRMDFRDVKNNFFKAARNGMESQFKWNGKQVPARTLILEELLPISRAGLTESGINKTDIDKYLSIIRDRVNSNNGSEWMIKNFRNLQKTKTNFEALQILTAFMYKHQFKDETVDKWGIFNPDDNLKIDVSRIVKHNMNTKTLMVDQNDSLELVSNIMRWKKIHHMPVINKKKELTGLLSWTDLIKLGNKSLHLRVKDIMTRNLITISQEAHLEDAKNLMKTHDINCLPVVRKKELLGILTSSDF</sequence>
<feature type="domain" description="CBS" evidence="2">
    <location>
        <begin position="569"/>
        <end position="614"/>
    </location>
</feature>
<reference evidence="4" key="1">
    <citation type="submission" date="2023-07" db="EMBL/GenBank/DDBJ databases">
        <authorList>
            <person name="Yue Y."/>
        </authorList>
    </citation>
    <scope>NUCLEOTIDE SEQUENCE [LARGE SCALE GENOMIC DNA]</scope>
    <source>
        <strain evidence="4">D23</strain>
    </source>
</reference>
<keyword evidence="1" id="KW-0129">CBS domain</keyword>
<evidence type="ECO:0000313" key="3">
    <source>
        <dbReference type="EMBL" id="MCA0131252.1"/>
    </source>
</evidence>
<dbReference type="RefSeq" id="WP_224524625.1">
    <property type="nucleotide sequence ID" value="NZ_JAIUJR010000001.1"/>
</dbReference>
<dbReference type="PANTHER" id="PTHR36510:SF3">
    <property type="entry name" value="CONSERVED PROTEIN"/>
    <property type="match status" value="1"/>
</dbReference>
<comment type="caution">
    <text evidence="3">The sequence shown here is derived from an EMBL/GenBank/DDBJ whole genome shotgun (WGS) entry which is preliminary data.</text>
</comment>
<keyword evidence="4" id="KW-1185">Reference proteome</keyword>
<dbReference type="SMART" id="SM00116">
    <property type="entry name" value="CBS"/>
    <property type="match status" value="2"/>
</dbReference>
<dbReference type="InterPro" id="IPR006336">
    <property type="entry name" value="GCS2"/>
</dbReference>
<dbReference type="InterPro" id="IPR046342">
    <property type="entry name" value="CBS_dom_sf"/>
</dbReference>
<dbReference type="InterPro" id="IPR000644">
    <property type="entry name" value="CBS_dom"/>
</dbReference>
<proteinExistence type="predicted"/>
<dbReference type="Gene3D" id="3.30.590.20">
    <property type="match status" value="1"/>
</dbReference>
<dbReference type="Proteomes" id="UP001198901">
    <property type="component" value="Unassembled WGS sequence"/>
</dbReference>
<gene>
    <name evidence="3" type="ORF">LBU54_01555</name>
</gene>
<dbReference type="InterPro" id="IPR014746">
    <property type="entry name" value="Gln_synth/guanido_kin_cat_dom"/>
</dbReference>
<evidence type="ECO:0000256" key="1">
    <source>
        <dbReference type="PROSITE-ProRule" id="PRU00703"/>
    </source>
</evidence>
<dbReference type="Pfam" id="PF04107">
    <property type="entry name" value="GCS2"/>
    <property type="match status" value="1"/>
</dbReference>